<evidence type="ECO:0000313" key="4">
    <source>
        <dbReference type="Proteomes" id="UP000823912"/>
    </source>
</evidence>
<evidence type="ECO:0000256" key="1">
    <source>
        <dbReference type="ARBA" id="ARBA00023239"/>
    </source>
</evidence>
<dbReference type="EMBL" id="DVHM01000053">
    <property type="protein sequence ID" value="HIR70326.1"/>
    <property type="molecule type" value="Genomic_DNA"/>
</dbReference>
<dbReference type="GO" id="GO:0016831">
    <property type="term" value="F:carboxy-lyase activity"/>
    <property type="evidence" value="ECO:0007669"/>
    <property type="project" value="InterPro"/>
</dbReference>
<keyword evidence="1" id="KW-0456">Lyase</keyword>
<reference evidence="3" key="1">
    <citation type="submission" date="2020-10" db="EMBL/GenBank/DDBJ databases">
        <authorList>
            <person name="Gilroy R."/>
        </authorList>
    </citation>
    <scope>NUCLEOTIDE SEQUENCE</scope>
    <source>
        <strain evidence="3">ChiSjej5B23-6657</strain>
    </source>
</reference>
<protein>
    <submittedName>
        <fullName evidence="3">Amidohydrolase family protein</fullName>
    </submittedName>
</protein>
<dbReference type="Pfam" id="PF04909">
    <property type="entry name" value="Amidohydro_2"/>
    <property type="match status" value="1"/>
</dbReference>
<feature type="domain" description="Amidohydrolase-related" evidence="2">
    <location>
        <begin position="3"/>
        <end position="281"/>
    </location>
</feature>
<dbReference type="GO" id="GO:0016787">
    <property type="term" value="F:hydrolase activity"/>
    <property type="evidence" value="ECO:0007669"/>
    <property type="project" value="InterPro"/>
</dbReference>
<reference evidence="3" key="2">
    <citation type="journal article" date="2021" name="PeerJ">
        <title>Extensive microbial diversity within the chicken gut microbiome revealed by metagenomics and culture.</title>
        <authorList>
            <person name="Gilroy R."/>
            <person name="Ravi A."/>
            <person name="Getino M."/>
            <person name="Pursley I."/>
            <person name="Horton D.L."/>
            <person name="Alikhan N.F."/>
            <person name="Baker D."/>
            <person name="Gharbi K."/>
            <person name="Hall N."/>
            <person name="Watson M."/>
            <person name="Adriaenssens E.M."/>
            <person name="Foster-Nyarko E."/>
            <person name="Jarju S."/>
            <person name="Secka A."/>
            <person name="Antonio M."/>
            <person name="Oren A."/>
            <person name="Chaudhuri R.R."/>
            <person name="La Ragione R."/>
            <person name="Hildebrand F."/>
            <person name="Pallen M.J."/>
        </authorList>
    </citation>
    <scope>NUCLEOTIDE SEQUENCE</scope>
    <source>
        <strain evidence="3">ChiSjej5B23-6657</strain>
    </source>
</reference>
<dbReference type="InterPro" id="IPR032465">
    <property type="entry name" value="ACMSD"/>
</dbReference>
<evidence type="ECO:0000313" key="3">
    <source>
        <dbReference type="EMBL" id="HIR70326.1"/>
    </source>
</evidence>
<name>A0A9D1E992_9FIRM</name>
<comment type="caution">
    <text evidence="3">The sequence shown here is derived from an EMBL/GenBank/DDBJ whole genome shotgun (WGS) entry which is preliminary data.</text>
</comment>
<evidence type="ECO:0000259" key="2">
    <source>
        <dbReference type="Pfam" id="PF04909"/>
    </source>
</evidence>
<accession>A0A9D1E992</accession>
<dbReference type="Proteomes" id="UP000823912">
    <property type="component" value="Unassembled WGS sequence"/>
</dbReference>
<proteinExistence type="predicted"/>
<dbReference type="AlphaFoldDB" id="A0A9D1E992"/>
<dbReference type="Gene3D" id="3.20.20.140">
    <property type="entry name" value="Metal-dependent hydrolases"/>
    <property type="match status" value="1"/>
</dbReference>
<dbReference type="GO" id="GO:0019748">
    <property type="term" value="P:secondary metabolic process"/>
    <property type="evidence" value="ECO:0007669"/>
    <property type="project" value="TreeGrafter"/>
</dbReference>
<gene>
    <name evidence="3" type="ORF">IAA55_03500</name>
</gene>
<dbReference type="SUPFAM" id="SSF51556">
    <property type="entry name" value="Metallo-dependent hydrolases"/>
    <property type="match status" value="1"/>
</dbReference>
<organism evidence="3 4">
    <name type="scientific">Candidatus Pullilachnospira gallistercoris</name>
    <dbReference type="NCBI Taxonomy" id="2840911"/>
    <lineage>
        <taxon>Bacteria</taxon>
        <taxon>Bacillati</taxon>
        <taxon>Bacillota</taxon>
        <taxon>Clostridia</taxon>
        <taxon>Lachnospirales</taxon>
        <taxon>Lachnospiraceae</taxon>
        <taxon>Lachnospiraceae incertae sedis</taxon>
        <taxon>Candidatus Pullilachnospira</taxon>
    </lineage>
</organism>
<dbReference type="InterPro" id="IPR032466">
    <property type="entry name" value="Metal_Hydrolase"/>
</dbReference>
<dbReference type="CDD" id="cd01292">
    <property type="entry name" value="metallo-dependent_hydrolases"/>
    <property type="match status" value="1"/>
</dbReference>
<dbReference type="GO" id="GO:0005737">
    <property type="term" value="C:cytoplasm"/>
    <property type="evidence" value="ECO:0007669"/>
    <property type="project" value="TreeGrafter"/>
</dbReference>
<sequence>MIIDFHTHTFPEKISEKVMDKLGHLSGIEPGTNGAPSGLAASMKEAGIDYSVNLPVMTSVKQTGSVNEKMIQAKEELEKEGILTFGGLHPDMENYREELKKLADAGISGIKLHPAYQAVDVDDIRMERIIDAASELGLIVLIHAGIDIGIYDRNYASVAQILNVIRDVQPEKFVLAHMGGWACWEDVERDLAGAPVWLDTAFTIGPITPHHEAAPGPYSRITMADEDFLRLARKHGTDRILFATDSPWQEQPRYVKRFKELGLNDEEYEKIMSQNALHLLGKKLQPRV</sequence>
<dbReference type="InterPro" id="IPR006680">
    <property type="entry name" value="Amidohydro-rel"/>
</dbReference>
<dbReference type="PANTHER" id="PTHR21240:SF28">
    <property type="entry name" value="ISO-OROTATE DECARBOXYLASE (EUROFUNG)"/>
    <property type="match status" value="1"/>
</dbReference>
<dbReference type="PANTHER" id="PTHR21240">
    <property type="entry name" value="2-AMINO-3-CARBOXYLMUCONATE-6-SEMIALDEHYDE DECARBOXYLASE"/>
    <property type="match status" value="1"/>
</dbReference>